<organism evidence="1 2">
    <name type="scientific">Sulfurimonas gotlandica (strain DSM 19862 / JCM 16533 / GD1)</name>
    <dbReference type="NCBI Taxonomy" id="929558"/>
    <lineage>
        <taxon>Bacteria</taxon>
        <taxon>Pseudomonadati</taxon>
        <taxon>Campylobacterota</taxon>
        <taxon>Epsilonproteobacteria</taxon>
        <taxon>Campylobacterales</taxon>
        <taxon>Sulfurimonadaceae</taxon>
        <taxon>Sulfurimonas</taxon>
    </lineage>
</organism>
<name>B6BJW6_SULGG</name>
<keyword evidence="2" id="KW-1185">Reference proteome</keyword>
<dbReference type="AlphaFoldDB" id="B6BJW6"/>
<evidence type="ECO:0000313" key="2">
    <source>
        <dbReference type="Proteomes" id="UP000006431"/>
    </source>
</evidence>
<dbReference type="HOGENOM" id="CLU_2884288_0_0_7"/>
<sequence length="63" mass="7446">MSTFKNNDSCQHDEYCGFSTTICVETDFKDKCHMKNSSIEKMPLLKKVKERVERDTQRKLQTL</sequence>
<protein>
    <submittedName>
        <fullName evidence="1">Uncharacterized protein</fullName>
    </submittedName>
</protein>
<dbReference type="RefSeq" id="WP_008337186.1">
    <property type="nucleotide sequence ID" value="NZ_AFRZ01000001.1"/>
</dbReference>
<dbReference type="EMBL" id="AFRZ01000001">
    <property type="protein sequence ID" value="EHP31367.1"/>
    <property type="molecule type" value="Genomic_DNA"/>
</dbReference>
<dbReference type="STRING" id="929558.SMGD1_2845"/>
<gene>
    <name evidence="1" type="ORF">SMGD1_2845</name>
</gene>
<dbReference type="PATRIC" id="fig|929558.5.peg.2835"/>
<accession>B6BJW6</accession>
<dbReference type="Proteomes" id="UP000006431">
    <property type="component" value="Unassembled WGS sequence"/>
</dbReference>
<evidence type="ECO:0000313" key="1">
    <source>
        <dbReference type="EMBL" id="EHP31367.1"/>
    </source>
</evidence>
<accession>H1FU61</accession>
<reference evidence="1 2" key="1">
    <citation type="journal article" date="2012" name="Proc. Natl. Acad. Sci. U.S.A.">
        <title>Genome and physiology of a model Epsilonproteobacterium responsible for sulfide detoxification in marine oxygen depletion zones.</title>
        <authorList>
            <person name="Grote J."/>
            <person name="Schott T."/>
            <person name="Bruckner C.G."/>
            <person name="Glockner F.O."/>
            <person name="Jost G."/>
            <person name="Teeling H."/>
            <person name="Labrenz M."/>
            <person name="Jurgens K."/>
        </authorList>
    </citation>
    <scope>NUCLEOTIDE SEQUENCE [LARGE SCALE GENOMIC DNA]</scope>
    <source>
        <strain evidence="1 2">GD1</strain>
    </source>
</reference>
<proteinExistence type="predicted"/>
<comment type="caution">
    <text evidence="1">The sequence shown here is derived from an EMBL/GenBank/DDBJ whole genome shotgun (WGS) entry which is preliminary data.</text>
</comment>